<dbReference type="STRING" id="216432.CA2559_03890"/>
<dbReference type="AlphaFoldDB" id="A3U6K0"/>
<dbReference type="RefSeq" id="WP_013186543.1">
    <property type="nucleotide sequence ID" value="NC_014230.1"/>
</dbReference>
<dbReference type="Pfam" id="PF22817">
    <property type="entry name" value="ApeP-like"/>
    <property type="match status" value="1"/>
</dbReference>
<dbReference type="Proteomes" id="UP000002297">
    <property type="component" value="Chromosome"/>
</dbReference>
<dbReference type="KEGG" id="cat:CA2559_03890"/>
<dbReference type="HOGENOM" id="CLU_116661_2_0_10"/>
<evidence type="ECO:0000313" key="2">
    <source>
        <dbReference type="Proteomes" id="UP000002297"/>
    </source>
</evidence>
<dbReference type="eggNOG" id="COG4706">
    <property type="taxonomic scope" value="Bacteria"/>
</dbReference>
<organism evidence="1 2">
    <name type="scientific">Croceibacter atlanticus (strain ATCC BAA-628 / JCM 21780 / CIP 108009 / IAM 15332 / KCTC 12090 / HTCC2559)</name>
    <dbReference type="NCBI Taxonomy" id="216432"/>
    <lineage>
        <taxon>Bacteria</taxon>
        <taxon>Pseudomonadati</taxon>
        <taxon>Bacteroidota</taxon>
        <taxon>Flavobacteriia</taxon>
        <taxon>Flavobacteriales</taxon>
        <taxon>Flavobacteriaceae</taxon>
        <taxon>Croceibacter</taxon>
    </lineage>
</organism>
<protein>
    <submittedName>
        <fullName evidence="1">Uncharacterized protein</fullName>
    </submittedName>
</protein>
<dbReference type="SUPFAM" id="SSF54637">
    <property type="entry name" value="Thioesterase/thiol ester dehydrase-isomerase"/>
    <property type="match status" value="1"/>
</dbReference>
<dbReference type="OrthoDB" id="2922403at2"/>
<proteinExistence type="predicted"/>
<gene>
    <name evidence="1" type="ordered locus">CA2559_03890</name>
</gene>
<keyword evidence="2" id="KW-1185">Reference proteome</keyword>
<reference evidence="1 2" key="1">
    <citation type="journal article" date="2010" name="J. Bacteriol.">
        <title>The complete genome sequence of Croceibacter atlanticus HTCC2559T.</title>
        <authorList>
            <person name="Oh H.M."/>
            <person name="Kang I."/>
            <person name="Ferriera S."/>
            <person name="Giovannoni S.J."/>
            <person name="Cho J.C."/>
        </authorList>
    </citation>
    <scope>NUCLEOTIDE SEQUENCE [LARGE SCALE GENOMIC DNA]</scope>
    <source>
        <strain evidence="2">ATCC BAA-628 / HTCC2559 / KCTC 12090</strain>
    </source>
</reference>
<dbReference type="InterPro" id="IPR016776">
    <property type="entry name" value="ApeP-like_dehydratase"/>
</dbReference>
<dbReference type="InterPro" id="IPR029069">
    <property type="entry name" value="HotDog_dom_sf"/>
</dbReference>
<dbReference type="GeneID" id="89452569"/>
<name>A3U6K0_CROAH</name>
<dbReference type="Gene3D" id="3.10.129.10">
    <property type="entry name" value="Hotdog Thioesterase"/>
    <property type="match status" value="1"/>
</dbReference>
<sequence>MAINTLPVSDKEQIKALIPQREPIIMVDKLLAYSDTEVKASLTITEENIFTAHNTFTEAGIIEHMAQTIALHSGYKNKDEQGDVPIGFIGAIKKVEVFTLPKVTDVLTTTATIVTEFMGITLVKLRCMKDDTLISECEMKTAIANA</sequence>
<dbReference type="EMBL" id="CP002046">
    <property type="protein sequence ID" value="EAP87867.1"/>
    <property type="molecule type" value="Genomic_DNA"/>
</dbReference>
<accession>A3U6K0</accession>
<evidence type="ECO:0000313" key="1">
    <source>
        <dbReference type="EMBL" id="EAP87867.1"/>
    </source>
</evidence>